<organism evidence="7">
    <name type="scientific">Actinoplanes campanulatus</name>
    <dbReference type="NCBI Taxonomy" id="113559"/>
    <lineage>
        <taxon>Bacteria</taxon>
        <taxon>Bacillati</taxon>
        <taxon>Actinomycetota</taxon>
        <taxon>Actinomycetes</taxon>
        <taxon>Micromonosporales</taxon>
        <taxon>Micromonosporaceae</taxon>
        <taxon>Actinoplanes</taxon>
    </lineage>
</organism>
<evidence type="ECO:0000256" key="6">
    <source>
        <dbReference type="SAM" id="Phobius"/>
    </source>
</evidence>
<evidence type="ECO:0000256" key="5">
    <source>
        <dbReference type="ARBA" id="ARBA00023136"/>
    </source>
</evidence>
<evidence type="ECO:0000256" key="2">
    <source>
        <dbReference type="ARBA" id="ARBA00022475"/>
    </source>
</evidence>
<feature type="transmembrane region" description="Helical" evidence="6">
    <location>
        <begin position="73"/>
        <end position="96"/>
    </location>
</feature>
<dbReference type="EMBL" id="BOMF01000136">
    <property type="protein sequence ID" value="GID49820.1"/>
    <property type="molecule type" value="Genomic_DNA"/>
</dbReference>
<keyword evidence="4 6" id="KW-1133">Transmembrane helix</keyword>
<keyword evidence="5 6" id="KW-0472">Membrane</keyword>
<evidence type="ECO:0000256" key="1">
    <source>
        <dbReference type="ARBA" id="ARBA00004651"/>
    </source>
</evidence>
<sequence>MVLAAPVTLALRALRPAGDQAWPGLHEWLQALLHSRAFGLLSHPLVALTLHVGDLYVMYFTGPTIPGALRSHAAHLAMVGHLLLTGYLLFSAVIGIDPPPRRTSYPLWMVMVFAAMVLHAFLGVALMLSNTPLAAEWFASRFG</sequence>
<reference evidence="7" key="1">
    <citation type="submission" date="2021-01" db="EMBL/GenBank/DDBJ databases">
        <title>Whole genome shotgun sequence of Actinoplanes capillaceus NBRC 16408.</title>
        <authorList>
            <person name="Komaki H."/>
            <person name="Tamura T."/>
        </authorList>
    </citation>
    <scope>NUCLEOTIDE SEQUENCE [LARGE SCALE GENOMIC DNA]</scope>
    <source>
        <strain evidence="7">NBRC 16408</strain>
    </source>
</reference>
<feature type="transmembrane region" description="Helical" evidence="6">
    <location>
        <begin position="40"/>
        <end position="61"/>
    </location>
</feature>
<accession>A0ABQ3WU95</accession>
<comment type="subcellular location">
    <subcellularLocation>
        <location evidence="1">Cell membrane</location>
        <topology evidence="1">Multi-pass membrane protein</topology>
    </subcellularLocation>
</comment>
<protein>
    <submittedName>
        <fullName evidence="7">Uncharacterized protein</fullName>
    </submittedName>
</protein>
<keyword evidence="2" id="KW-1003">Cell membrane</keyword>
<gene>
    <name evidence="7" type="ORF">Aca07nite_70950</name>
</gene>
<evidence type="ECO:0000256" key="4">
    <source>
        <dbReference type="ARBA" id="ARBA00022989"/>
    </source>
</evidence>
<proteinExistence type="predicted"/>
<dbReference type="Pfam" id="PF09678">
    <property type="entry name" value="Caa3_CtaG"/>
    <property type="match status" value="1"/>
</dbReference>
<evidence type="ECO:0000256" key="3">
    <source>
        <dbReference type="ARBA" id="ARBA00022692"/>
    </source>
</evidence>
<name>A0ABQ3WU95_9ACTN</name>
<feature type="transmembrane region" description="Helical" evidence="6">
    <location>
        <begin position="108"/>
        <end position="128"/>
    </location>
</feature>
<dbReference type="InterPro" id="IPR019108">
    <property type="entry name" value="Caa3_assmbl_CtaG-rel"/>
</dbReference>
<evidence type="ECO:0000313" key="7">
    <source>
        <dbReference type="EMBL" id="GID49820.1"/>
    </source>
</evidence>
<comment type="caution">
    <text evidence="7">The sequence shown here is derived from an EMBL/GenBank/DDBJ whole genome shotgun (WGS) entry which is preliminary data.</text>
</comment>
<keyword evidence="3 6" id="KW-0812">Transmembrane</keyword>